<keyword evidence="4 7" id="KW-0560">Oxidoreductase</keyword>
<keyword evidence="5 7" id="KW-0408">Iron</keyword>
<sequence>MEETPKAGKEPLPPEFFNSPGKDPHGWNAALRAGCPVHKIDHPPGAEAYVVADYATALKAFTDPRLSKRVEAAPQWFQEQLRDASPVLIKNMITADPPDHTRLRKLVTKAFTPRRMELLRPRIQQITDDLIDEFPESGTVDLMKFAYSLPMRVISEFLRVPDHDRPQVQADVVMLSEAPYPDEERNRLLRVASDKIEQYLLDLLAERRKDLGDDLVSVLIRAADEDDVFTEDELVSTLVLLIIAGHKTTANLIGNGTQALLQHPDQLELLVRDPSLAESAVEEFLRFEAPVFRGTLRIATEDITLNGVDIAKESFVHLLLSSANRDPEAFENPDRLDITRTPNKHFAFGHGAHFCAGAPLSRVEGSIAFPTMLRRLRGLRLAVRPDELEWIFDNSTSRGLATLPISYDARLPR</sequence>
<dbReference type="STRING" id="860235.AOZ06_32260"/>
<reference evidence="9 10" key="1">
    <citation type="submission" date="2015-07" db="EMBL/GenBank/DDBJ databases">
        <title>Genome sequencing of Kibdelosporangium phytohabitans.</title>
        <authorList>
            <person name="Qin S."/>
            <person name="Xing K."/>
        </authorList>
    </citation>
    <scope>NUCLEOTIDE SEQUENCE [LARGE SCALE GENOMIC DNA]</scope>
    <source>
        <strain evidence="9 10">KLBMP1111</strain>
    </source>
</reference>
<name>A0A0N9IIF5_9PSEU</name>
<dbReference type="GO" id="GO:0016705">
    <property type="term" value="F:oxidoreductase activity, acting on paired donors, with incorporation or reduction of molecular oxygen"/>
    <property type="evidence" value="ECO:0007669"/>
    <property type="project" value="InterPro"/>
</dbReference>
<evidence type="ECO:0000256" key="8">
    <source>
        <dbReference type="SAM" id="MobiDB-lite"/>
    </source>
</evidence>
<dbReference type="OrthoDB" id="4156795at2"/>
<dbReference type="GO" id="GO:0004497">
    <property type="term" value="F:monooxygenase activity"/>
    <property type="evidence" value="ECO:0007669"/>
    <property type="project" value="UniProtKB-KW"/>
</dbReference>
<organism evidence="9 10">
    <name type="scientific">Kibdelosporangium phytohabitans</name>
    <dbReference type="NCBI Taxonomy" id="860235"/>
    <lineage>
        <taxon>Bacteria</taxon>
        <taxon>Bacillati</taxon>
        <taxon>Actinomycetota</taxon>
        <taxon>Actinomycetes</taxon>
        <taxon>Pseudonocardiales</taxon>
        <taxon>Pseudonocardiaceae</taxon>
        <taxon>Kibdelosporangium</taxon>
    </lineage>
</organism>
<dbReference type="PANTHER" id="PTHR46696">
    <property type="entry name" value="P450, PUTATIVE (EUROFUNG)-RELATED"/>
    <property type="match status" value="1"/>
</dbReference>
<evidence type="ECO:0000256" key="3">
    <source>
        <dbReference type="ARBA" id="ARBA00022723"/>
    </source>
</evidence>
<evidence type="ECO:0000256" key="4">
    <source>
        <dbReference type="ARBA" id="ARBA00023002"/>
    </source>
</evidence>
<dbReference type="PROSITE" id="PS00086">
    <property type="entry name" value="CYTOCHROME_P450"/>
    <property type="match status" value="1"/>
</dbReference>
<protein>
    <submittedName>
        <fullName evidence="9">Cytochrome</fullName>
    </submittedName>
</protein>
<dbReference type="InterPro" id="IPR036396">
    <property type="entry name" value="Cyt_P450_sf"/>
</dbReference>
<dbReference type="InterPro" id="IPR001128">
    <property type="entry name" value="Cyt_P450"/>
</dbReference>
<evidence type="ECO:0000256" key="6">
    <source>
        <dbReference type="ARBA" id="ARBA00023033"/>
    </source>
</evidence>
<comment type="similarity">
    <text evidence="1 7">Belongs to the cytochrome P450 family.</text>
</comment>
<dbReference type="PRINTS" id="PR00359">
    <property type="entry name" value="BP450"/>
</dbReference>
<gene>
    <name evidence="9" type="ORF">AOZ06_32260</name>
</gene>
<dbReference type="FunFam" id="1.10.630.10:FF:000018">
    <property type="entry name" value="Cytochrome P450 monooxygenase"/>
    <property type="match status" value="1"/>
</dbReference>
<dbReference type="KEGG" id="kphy:AOZ06_32260"/>
<dbReference type="CDD" id="cd11029">
    <property type="entry name" value="CYP107-like"/>
    <property type="match status" value="1"/>
</dbReference>
<keyword evidence="6 7" id="KW-0503">Monooxygenase</keyword>
<dbReference type="Gene3D" id="1.10.630.10">
    <property type="entry name" value="Cytochrome P450"/>
    <property type="match status" value="1"/>
</dbReference>
<dbReference type="Pfam" id="PF00067">
    <property type="entry name" value="p450"/>
    <property type="match status" value="2"/>
</dbReference>
<proteinExistence type="inferred from homology"/>
<dbReference type="SUPFAM" id="SSF48264">
    <property type="entry name" value="Cytochrome P450"/>
    <property type="match status" value="1"/>
</dbReference>
<evidence type="ECO:0000256" key="7">
    <source>
        <dbReference type="RuleBase" id="RU000461"/>
    </source>
</evidence>
<evidence type="ECO:0000256" key="5">
    <source>
        <dbReference type="ARBA" id="ARBA00023004"/>
    </source>
</evidence>
<dbReference type="InterPro" id="IPR017972">
    <property type="entry name" value="Cyt_P450_CS"/>
</dbReference>
<dbReference type="EMBL" id="CP012752">
    <property type="protein sequence ID" value="ALG15216.1"/>
    <property type="molecule type" value="Genomic_DNA"/>
</dbReference>
<keyword evidence="10" id="KW-1185">Reference proteome</keyword>
<evidence type="ECO:0000256" key="2">
    <source>
        <dbReference type="ARBA" id="ARBA00022617"/>
    </source>
</evidence>
<dbReference type="AlphaFoldDB" id="A0A0N9IIF5"/>
<evidence type="ECO:0000313" key="9">
    <source>
        <dbReference type="EMBL" id="ALG15216.1"/>
    </source>
</evidence>
<dbReference type="PANTHER" id="PTHR46696:SF1">
    <property type="entry name" value="CYTOCHROME P450 YJIB-RELATED"/>
    <property type="match status" value="1"/>
</dbReference>
<keyword evidence="3 7" id="KW-0479">Metal-binding</keyword>
<dbReference type="GO" id="GO:0020037">
    <property type="term" value="F:heme binding"/>
    <property type="evidence" value="ECO:0007669"/>
    <property type="project" value="InterPro"/>
</dbReference>
<dbReference type="GO" id="GO:0005506">
    <property type="term" value="F:iron ion binding"/>
    <property type="evidence" value="ECO:0007669"/>
    <property type="project" value="InterPro"/>
</dbReference>
<accession>A0A0N9IIF5</accession>
<dbReference type="Proteomes" id="UP000063699">
    <property type="component" value="Chromosome"/>
</dbReference>
<evidence type="ECO:0000256" key="1">
    <source>
        <dbReference type="ARBA" id="ARBA00010617"/>
    </source>
</evidence>
<keyword evidence="2 7" id="KW-0349">Heme</keyword>
<dbReference type="InterPro" id="IPR002397">
    <property type="entry name" value="Cyt_P450_B"/>
</dbReference>
<evidence type="ECO:0000313" key="10">
    <source>
        <dbReference type="Proteomes" id="UP000063699"/>
    </source>
</evidence>
<feature type="region of interest" description="Disordered" evidence="8">
    <location>
        <begin position="1"/>
        <end position="24"/>
    </location>
</feature>